<dbReference type="EMBL" id="JACXVP010000011">
    <property type="protein sequence ID" value="KAG5576745.1"/>
    <property type="molecule type" value="Genomic_DNA"/>
</dbReference>
<organism evidence="1 2">
    <name type="scientific">Solanum commersonii</name>
    <name type="common">Commerson's wild potato</name>
    <name type="synonym">Commerson's nightshade</name>
    <dbReference type="NCBI Taxonomy" id="4109"/>
    <lineage>
        <taxon>Eukaryota</taxon>
        <taxon>Viridiplantae</taxon>
        <taxon>Streptophyta</taxon>
        <taxon>Embryophyta</taxon>
        <taxon>Tracheophyta</taxon>
        <taxon>Spermatophyta</taxon>
        <taxon>Magnoliopsida</taxon>
        <taxon>eudicotyledons</taxon>
        <taxon>Gunneridae</taxon>
        <taxon>Pentapetalae</taxon>
        <taxon>asterids</taxon>
        <taxon>lamiids</taxon>
        <taxon>Solanales</taxon>
        <taxon>Solanaceae</taxon>
        <taxon>Solanoideae</taxon>
        <taxon>Solaneae</taxon>
        <taxon>Solanum</taxon>
    </lineage>
</organism>
<evidence type="ECO:0000313" key="2">
    <source>
        <dbReference type="Proteomes" id="UP000824120"/>
    </source>
</evidence>
<evidence type="ECO:0000313" key="1">
    <source>
        <dbReference type="EMBL" id="KAG5576745.1"/>
    </source>
</evidence>
<accession>A0A9J5WLE9</accession>
<reference evidence="1 2" key="1">
    <citation type="submission" date="2020-09" db="EMBL/GenBank/DDBJ databases">
        <title>De no assembly of potato wild relative species, Solanum commersonii.</title>
        <authorList>
            <person name="Cho K."/>
        </authorList>
    </citation>
    <scope>NUCLEOTIDE SEQUENCE [LARGE SCALE GENOMIC DNA]</scope>
    <source>
        <strain evidence="1">LZ3.2</strain>
        <tissue evidence="1">Leaf</tissue>
    </source>
</reference>
<proteinExistence type="predicted"/>
<name>A0A9J5WLE9_SOLCO</name>
<dbReference type="AlphaFoldDB" id="A0A9J5WLE9"/>
<sequence>MHFKGILFTWCNDKEGRHKKIFRFLKFWIEIETFIDVVKQNWKIFLKSNKHYLRRIPMLKMGQYYKDLKLN</sequence>
<comment type="caution">
    <text evidence="1">The sequence shown here is derived from an EMBL/GenBank/DDBJ whole genome shotgun (WGS) entry which is preliminary data.</text>
</comment>
<gene>
    <name evidence="1" type="ORF">H5410_056879</name>
</gene>
<keyword evidence="2" id="KW-1185">Reference proteome</keyword>
<dbReference type="Proteomes" id="UP000824120">
    <property type="component" value="Chromosome 11"/>
</dbReference>
<protein>
    <submittedName>
        <fullName evidence="1">Uncharacterized protein</fullName>
    </submittedName>
</protein>